<dbReference type="Gene3D" id="6.20.200.30">
    <property type="match status" value="1"/>
</dbReference>
<comment type="caution">
    <text evidence="2">The sequence shown here is derived from an EMBL/GenBank/DDBJ whole genome shotgun (WGS) entry which is preliminary data.</text>
</comment>
<dbReference type="InterPro" id="IPR035892">
    <property type="entry name" value="C2_domain_sf"/>
</dbReference>
<keyword evidence="3" id="KW-1185">Reference proteome</keyword>
<accession>A0A7J7JIP2</accession>
<dbReference type="PROSITE" id="PS51354">
    <property type="entry name" value="GLUTAREDOXIN_2"/>
    <property type="match status" value="1"/>
</dbReference>
<dbReference type="PANTHER" id="PTHR12782">
    <property type="entry name" value="MICROSOMAL PROSTAGLANDIN E SYNTHASE-2"/>
    <property type="match status" value="1"/>
</dbReference>
<feature type="domain" description="GST N-terminal" evidence="1">
    <location>
        <begin position="195"/>
        <end position="277"/>
    </location>
</feature>
<dbReference type="PROSITE" id="PS50404">
    <property type="entry name" value="GST_NTER"/>
    <property type="match status" value="1"/>
</dbReference>
<name>A0A7J7JIP2_BUGNE</name>
<dbReference type="Pfam" id="PF13417">
    <property type="entry name" value="GST_N_3"/>
    <property type="match status" value="1"/>
</dbReference>
<dbReference type="InterPro" id="IPR036282">
    <property type="entry name" value="Glutathione-S-Trfase_C_sf"/>
</dbReference>
<dbReference type="OrthoDB" id="423541at2759"/>
<sequence length="614" mass="69631">MAAPCRKRGNRSFINTNTNSNIFPSLQNCLQRVRYSSYSNTHIALEITKYKNNRFLKTLAIGSASIVGIVCGLKLKVKLSSTSTTNADASHPLSGADNNGSYQTFDKIECQNFKLSNAFKNLKLSSIWSMCANSMKSTSFQLPKLKVNAAAKENQLPVSTNPSDFQSSGSLDKVPWHFHHPPTKKIRHGSTGGLAKLTLYQYVTCPFCCKVRAYLDFYGIDYDIIEVDSIRRTQKKWTSYKKVPVLVCDGAGPDGFLQLNDSSVIVSVLESHRLSSLQSKESTVTSPGLEKLVSYYPVLESKEGRKTVYEFPNKYFVMFGDGEISKELSALREEREWREWVDNNLVHILSPNAYRTLSEAVQSFKWFSEVGDWETAMSSWSRLVCFYSGAFVMWAIGGRLKRNKYSDDLPGKHLLCHLYDYDQFVKTEKVGVVQLRLSSLPLDESLYVEKHIDRCLPESHDHEENYVGELLFSVKSTKAKDNLTLTFFFAKAKDLHIEDEIAVLGLTVRVTVLEDGKKLKKKRTIDNIKVTTNPLFNQEIVLVLPQHVNLADMSIVVDLCKVKISSYEVVGRVYISADGDKRGAEHWRELQHFLNTNNKSLEWWHQLKKVAKGS</sequence>
<dbReference type="InterPro" id="IPR004045">
    <property type="entry name" value="Glutathione_S-Trfase_N"/>
</dbReference>
<dbReference type="InterPro" id="IPR000008">
    <property type="entry name" value="C2_dom"/>
</dbReference>
<evidence type="ECO:0000313" key="3">
    <source>
        <dbReference type="Proteomes" id="UP000593567"/>
    </source>
</evidence>
<dbReference type="PANTHER" id="PTHR12782:SF5">
    <property type="entry name" value="PROSTAGLANDIN E SYNTHASE 2"/>
    <property type="match status" value="1"/>
</dbReference>
<dbReference type="InterPro" id="IPR011767">
    <property type="entry name" value="GLR_AS"/>
</dbReference>
<dbReference type="PROSITE" id="PS00195">
    <property type="entry name" value="GLUTAREDOXIN_1"/>
    <property type="match status" value="1"/>
</dbReference>
<dbReference type="GO" id="GO:0005739">
    <property type="term" value="C:mitochondrion"/>
    <property type="evidence" value="ECO:0007669"/>
    <property type="project" value="TreeGrafter"/>
</dbReference>
<dbReference type="EMBL" id="VXIV02002341">
    <property type="protein sequence ID" value="KAF6026140.1"/>
    <property type="molecule type" value="Genomic_DNA"/>
</dbReference>
<dbReference type="Gene3D" id="3.40.30.10">
    <property type="entry name" value="Glutaredoxin"/>
    <property type="match status" value="1"/>
</dbReference>
<organism evidence="2 3">
    <name type="scientific">Bugula neritina</name>
    <name type="common">Brown bryozoan</name>
    <name type="synonym">Sertularia neritina</name>
    <dbReference type="NCBI Taxonomy" id="10212"/>
    <lineage>
        <taxon>Eukaryota</taxon>
        <taxon>Metazoa</taxon>
        <taxon>Spiralia</taxon>
        <taxon>Lophotrochozoa</taxon>
        <taxon>Bryozoa</taxon>
        <taxon>Gymnolaemata</taxon>
        <taxon>Cheilostomatida</taxon>
        <taxon>Flustrina</taxon>
        <taxon>Buguloidea</taxon>
        <taxon>Bugulidae</taxon>
        <taxon>Bugula</taxon>
    </lineage>
</organism>
<dbReference type="InterPro" id="IPR036249">
    <property type="entry name" value="Thioredoxin-like_sf"/>
</dbReference>
<dbReference type="SUPFAM" id="SSF52833">
    <property type="entry name" value="Thioredoxin-like"/>
    <property type="match status" value="1"/>
</dbReference>
<dbReference type="Gene3D" id="1.20.1050.10">
    <property type="match status" value="1"/>
</dbReference>
<protein>
    <submittedName>
        <fullName evidence="2">Su(P)</fullName>
    </submittedName>
</protein>
<gene>
    <name evidence="2" type="ORF">EB796_015552</name>
</gene>
<evidence type="ECO:0000313" key="2">
    <source>
        <dbReference type="EMBL" id="KAF6026140.1"/>
    </source>
</evidence>
<dbReference type="Pfam" id="PF00168">
    <property type="entry name" value="C2"/>
    <property type="match status" value="2"/>
</dbReference>
<dbReference type="SUPFAM" id="SSF49562">
    <property type="entry name" value="C2 domain (Calcium/lipid-binding domain, CaLB)"/>
    <property type="match status" value="1"/>
</dbReference>
<dbReference type="Proteomes" id="UP000593567">
    <property type="component" value="Unassembled WGS sequence"/>
</dbReference>
<dbReference type="Gene3D" id="2.60.40.150">
    <property type="entry name" value="C2 domain"/>
    <property type="match status" value="1"/>
</dbReference>
<dbReference type="AlphaFoldDB" id="A0A7J7JIP2"/>
<reference evidence="2" key="1">
    <citation type="submission" date="2020-06" db="EMBL/GenBank/DDBJ databases">
        <title>Draft genome of Bugula neritina, a colonial animal packing powerful symbionts and potential medicines.</title>
        <authorList>
            <person name="Rayko M."/>
        </authorList>
    </citation>
    <scope>NUCLEOTIDE SEQUENCE [LARGE SCALE GENOMIC DNA]</scope>
    <source>
        <strain evidence="2">Kwan_BN1</strain>
    </source>
</reference>
<evidence type="ECO:0000259" key="1">
    <source>
        <dbReference type="PROSITE" id="PS50404"/>
    </source>
</evidence>
<dbReference type="SUPFAM" id="SSF47616">
    <property type="entry name" value="GST C-terminal domain-like"/>
    <property type="match status" value="1"/>
</dbReference>
<proteinExistence type="predicted"/>
<dbReference type="GO" id="GO:0050220">
    <property type="term" value="F:prostaglandin-E synthase activity"/>
    <property type="evidence" value="ECO:0007669"/>
    <property type="project" value="TreeGrafter"/>
</dbReference>